<proteinExistence type="predicted"/>
<dbReference type="PANTHER" id="PTHR33067">
    <property type="entry name" value="RNA-DIRECTED DNA POLYMERASE-RELATED"/>
    <property type="match status" value="1"/>
</dbReference>
<dbReference type="PANTHER" id="PTHR33067:SF31">
    <property type="entry name" value="RNA-DIRECTED DNA POLYMERASE"/>
    <property type="match status" value="1"/>
</dbReference>
<protein>
    <submittedName>
        <fullName evidence="1">Uncharacterized protein</fullName>
    </submittedName>
</protein>
<organism evidence="1 2">
    <name type="scientific">Tanacetum coccineum</name>
    <dbReference type="NCBI Taxonomy" id="301880"/>
    <lineage>
        <taxon>Eukaryota</taxon>
        <taxon>Viridiplantae</taxon>
        <taxon>Streptophyta</taxon>
        <taxon>Embryophyta</taxon>
        <taxon>Tracheophyta</taxon>
        <taxon>Spermatophyta</taxon>
        <taxon>Magnoliopsida</taxon>
        <taxon>eudicotyledons</taxon>
        <taxon>Gunneridae</taxon>
        <taxon>Pentapetalae</taxon>
        <taxon>asterids</taxon>
        <taxon>campanulids</taxon>
        <taxon>Asterales</taxon>
        <taxon>Asteraceae</taxon>
        <taxon>Asteroideae</taxon>
        <taxon>Anthemideae</taxon>
        <taxon>Anthemidinae</taxon>
        <taxon>Tanacetum</taxon>
    </lineage>
</organism>
<keyword evidence="2" id="KW-1185">Reference proteome</keyword>
<gene>
    <name evidence="1" type="ORF">Tco_1029693</name>
</gene>
<name>A0ABQ5G5Y2_9ASTR</name>
<evidence type="ECO:0000313" key="2">
    <source>
        <dbReference type="Proteomes" id="UP001151760"/>
    </source>
</evidence>
<sequence length="286" mass="32209">METEEVSERYITPCFVEGLDAYDGETNLEYEKNMISNEFAVKLCLEYEEDDVEPGVIFGRSFFRLTKGIVDLRNGILIIYPDLITFNDDSYDELDTLLASVDVSDLPPLDITDIPPFFCNLDGELEVEEEIVGEEFIKGYKAIKEKNDPGVFVLPIRLERKYGRLLDVLYQVGVTTILASFLLLDIPIDCDVPIVVGRSFLHTSGAIMNTIEGTTSTFDGIVHQKFYVANVRNDHAESNSDDVEGYCLKKDEIGKPIYGPNRVKYLSCDGPMDRALALQEALNPFK</sequence>
<dbReference type="EMBL" id="BQNB010018074">
    <property type="protein sequence ID" value="GJT70407.1"/>
    <property type="molecule type" value="Genomic_DNA"/>
</dbReference>
<reference evidence="1" key="2">
    <citation type="submission" date="2022-01" db="EMBL/GenBank/DDBJ databases">
        <authorList>
            <person name="Yamashiro T."/>
            <person name="Shiraishi A."/>
            <person name="Satake H."/>
            <person name="Nakayama K."/>
        </authorList>
    </citation>
    <scope>NUCLEOTIDE SEQUENCE</scope>
</reference>
<accession>A0ABQ5G5Y2</accession>
<dbReference type="Proteomes" id="UP001151760">
    <property type="component" value="Unassembled WGS sequence"/>
</dbReference>
<evidence type="ECO:0000313" key="1">
    <source>
        <dbReference type="EMBL" id="GJT70407.1"/>
    </source>
</evidence>
<comment type="caution">
    <text evidence="1">The sequence shown here is derived from an EMBL/GenBank/DDBJ whole genome shotgun (WGS) entry which is preliminary data.</text>
</comment>
<reference evidence="1" key="1">
    <citation type="journal article" date="2022" name="Int. J. Mol. Sci.">
        <title>Draft Genome of Tanacetum Coccineum: Genomic Comparison of Closely Related Tanacetum-Family Plants.</title>
        <authorList>
            <person name="Yamashiro T."/>
            <person name="Shiraishi A."/>
            <person name="Nakayama K."/>
            <person name="Satake H."/>
        </authorList>
    </citation>
    <scope>NUCLEOTIDE SEQUENCE</scope>
</reference>